<proteinExistence type="inferred from homology"/>
<dbReference type="EMBL" id="QEKV01000003">
    <property type="protein sequence ID" value="PVY94875.1"/>
    <property type="molecule type" value="Genomic_DNA"/>
</dbReference>
<feature type="binding site" evidence="10">
    <location>
        <position position="146"/>
    </location>
    <ligand>
        <name>[4Fe-4S] cluster</name>
        <dbReference type="ChEBI" id="CHEBI:49883"/>
        <label>2</label>
    </ligand>
</feature>
<evidence type="ECO:0000256" key="6">
    <source>
        <dbReference type="ARBA" id="ARBA00022982"/>
    </source>
</evidence>
<evidence type="ECO:0000259" key="12">
    <source>
        <dbReference type="PROSITE" id="PS51379"/>
    </source>
</evidence>
<feature type="compositionally biased region" description="Basic and acidic residues" evidence="11">
    <location>
        <begin position="288"/>
        <end position="301"/>
    </location>
</feature>
<feature type="binding site" evidence="10">
    <location>
        <position position="169"/>
    </location>
    <ligand>
        <name>[4Fe-4S] cluster</name>
        <dbReference type="ChEBI" id="CHEBI:49883"/>
        <label>3</label>
    </ligand>
</feature>
<feature type="binding site" evidence="10">
    <location>
        <position position="175"/>
    </location>
    <ligand>
        <name>[4Fe-4S] cluster</name>
        <dbReference type="ChEBI" id="CHEBI:49883"/>
        <label>3</label>
    </ligand>
</feature>
<keyword evidence="6 10" id="KW-0249">Electron transport</keyword>
<feature type="binding site" evidence="10">
    <location>
        <position position="73"/>
    </location>
    <ligand>
        <name>[4Fe-4S] cluster</name>
        <dbReference type="ChEBI" id="CHEBI:49883"/>
        <label>1</label>
    </ligand>
</feature>
<dbReference type="GO" id="GO:0009055">
    <property type="term" value="F:electron transfer activity"/>
    <property type="evidence" value="ECO:0007669"/>
    <property type="project" value="InterPro"/>
</dbReference>
<keyword evidence="1 10" id="KW-0813">Transport</keyword>
<dbReference type="Gene3D" id="3.30.70.20">
    <property type="match status" value="2"/>
</dbReference>
<feature type="binding site" evidence="10">
    <location>
        <position position="136"/>
    </location>
    <ligand>
        <name>[4Fe-4S] cluster</name>
        <dbReference type="ChEBI" id="CHEBI:49883"/>
        <label>2</label>
    </ligand>
</feature>
<keyword evidence="5 10" id="KW-1278">Translocase</keyword>
<dbReference type="GO" id="GO:0046872">
    <property type="term" value="F:metal ion binding"/>
    <property type="evidence" value="ECO:0007669"/>
    <property type="project" value="UniProtKB-KW"/>
</dbReference>
<keyword evidence="8 10" id="KW-0411">Iron-sulfur</keyword>
<dbReference type="GO" id="GO:0022900">
    <property type="term" value="P:electron transport chain"/>
    <property type="evidence" value="ECO:0007669"/>
    <property type="project" value="UniProtKB-UniRule"/>
</dbReference>
<feature type="binding site" evidence="10">
    <location>
        <position position="51"/>
    </location>
    <ligand>
        <name>[4Fe-4S] cluster</name>
        <dbReference type="ChEBI" id="CHEBI:49883"/>
        <label>1</label>
    </ligand>
</feature>
<reference evidence="14 15" key="1">
    <citation type="submission" date="2018-04" db="EMBL/GenBank/DDBJ databases">
        <title>Genomic Encyclopedia of Type Strains, Phase IV (KMG-IV): sequencing the most valuable type-strain genomes for metagenomic binning, comparative biology and taxonomic classification.</title>
        <authorList>
            <person name="Goeker M."/>
        </authorList>
    </citation>
    <scope>NUCLEOTIDE SEQUENCE [LARGE SCALE GENOMIC DNA]</scope>
    <source>
        <strain evidence="14 15">DSM 20705</strain>
    </source>
</reference>
<dbReference type="PANTHER" id="PTHR43560">
    <property type="entry name" value="ION-TRANSLOCATING OXIDOREDUCTASE COMPLEX SUBUNIT B"/>
    <property type="match status" value="1"/>
</dbReference>
<sequence>MEILKPVLVLGVLGLLFGVLLSIASKVFAVKMNPVVGNILGVLPGANCGACGFPGCEGLANAIAEGKAPTNACPIGGNAVAQKVAAILGSEAGEVVRQVAVVRCNGTCDLAKDKYKYYGIKDCRYMAQIGGGNKACSYGCLGCGTCKDVCPFDAIEMVNGVAHIIKDKCKACNKCVVICPKKIIELMPYDRHTVIKCASQDKGKTVRENCKVGCIGCQICVKKCPKQTIKFENNLAHIDYSGCIDCKTCVKNCPMKTIHDDRPEKPKKVLTPEEIEALKAKKAQQAAEKAKEEKAEETTNA</sequence>
<feature type="domain" description="4Fe-4S ferredoxin-type" evidence="12">
    <location>
        <begin position="140"/>
        <end position="160"/>
    </location>
</feature>
<evidence type="ECO:0000256" key="9">
    <source>
        <dbReference type="ARBA" id="ARBA00023136"/>
    </source>
</evidence>
<dbReference type="PROSITE" id="PS51656">
    <property type="entry name" value="4FE4S"/>
    <property type="match status" value="1"/>
</dbReference>
<dbReference type="InterPro" id="IPR017900">
    <property type="entry name" value="4Fe4S_Fe_S_CS"/>
</dbReference>
<feature type="region of interest" description="Hydrophobic" evidence="10">
    <location>
        <begin position="1"/>
        <end position="25"/>
    </location>
</feature>
<dbReference type="PROSITE" id="PS51379">
    <property type="entry name" value="4FE4S_FER_2"/>
    <property type="match status" value="4"/>
</dbReference>
<dbReference type="CDD" id="cd10549">
    <property type="entry name" value="MtMvhB_like"/>
    <property type="match status" value="1"/>
</dbReference>
<dbReference type="InterPro" id="IPR057431">
    <property type="entry name" value="LdpA_Fe-S-bd"/>
</dbReference>
<evidence type="ECO:0000313" key="14">
    <source>
        <dbReference type="EMBL" id="PVY94875.1"/>
    </source>
</evidence>
<comment type="subcellular location">
    <subcellularLocation>
        <location evidence="10">Cell membrane</location>
    </subcellularLocation>
</comment>
<dbReference type="EC" id="7.-.-.-" evidence="10"/>
<comment type="cofactor">
    <cofactor evidence="10">
        <name>[4Fe-4S] cluster</name>
        <dbReference type="ChEBI" id="CHEBI:49883"/>
    </cofactor>
    <text evidence="10">Binds 3 [4Fe-4S] clusters.</text>
</comment>
<dbReference type="PANTHER" id="PTHR43560:SF1">
    <property type="entry name" value="ION-TRANSLOCATING OXIDOREDUCTASE COMPLEX SUBUNIT B"/>
    <property type="match status" value="1"/>
</dbReference>
<comment type="caution">
    <text evidence="14">The sequence shown here is derived from an EMBL/GenBank/DDBJ whole genome shotgun (WGS) entry which is preliminary data.</text>
</comment>
<keyword evidence="9 10" id="KW-0472">Membrane</keyword>
<keyword evidence="4 10" id="KW-0677">Repeat</keyword>
<dbReference type="InterPro" id="IPR050395">
    <property type="entry name" value="4Fe4S_Ferredoxin_RnfB"/>
</dbReference>
<evidence type="ECO:0000256" key="2">
    <source>
        <dbReference type="ARBA" id="ARBA00022485"/>
    </source>
</evidence>
<evidence type="ECO:0000256" key="8">
    <source>
        <dbReference type="ARBA" id="ARBA00023014"/>
    </source>
</evidence>
<feature type="binding site" evidence="10">
    <location>
        <position position="143"/>
    </location>
    <ligand>
        <name>[4Fe-4S] cluster</name>
        <dbReference type="ChEBI" id="CHEBI:49883"/>
        <label>2</label>
    </ligand>
</feature>
<feature type="domain" description="4Fe-4S ferredoxin-type" evidence="12">
    <location>
        <begin position="236"/>
        <end position="263"/>
    </location>
</feature>
<feature type="domain" description="4Fe-4S ferredoxin-type" evidence="12">
    <location>
        <begin position="162"/>
        <end position="189"/>
    </location>
</feature>
<feature type="binding site" evidence="10">
    <location>
        <position position="140"/>
    </location>
    <ligand>
        <name>[4Fe-4S] cluster</name>
        <dbReference type="ChEBI" id="CHEBI:49883"/>
        <label>2</label>
    </ligand>
</feature>
<dbReference type="GO" id="GO:0051539">
    <property type="term" value="F:4 iron, 4 sulfur cluster binding"/>
    <property type="evidence" value="ECO:0007669"/>
    <property type="project" value="UniProtKB-UniRule"/>
</dbReference>
<dbReference type="AlphaFoldDB" id="A0A2U1E4P6"/>
<comment type="function">
    <text evidence="10">Part of a membrane-bound complex that couples electron transfer with translocation of ions across the membrane.</text>
</comment>
<evidence type="ECO:0000259" key="13">
    <source>
        <dbReference type="PROSITE" id="PS51656"/>
    </source>
</evidence>
<dbReference type="Gene3D" id="1.10.15.40">
    <property type="entry name" value="Electron transport complex subunit B, putative Fe-S cluster"/>
    <property type="match status" value="1"/>
</dbReference>
<dbReference type="InterPro" id="IPR007202">
    <property type="entry name" value="4Fe-4S_dom"/>
</dbReference>
<gene>
    <name evidence="10" type="primary">rnfB</name>
    <name evidence="14" type="ORF">C7381_103113</name>
</gene>
<dbReference type="Proteomes" id="UP000245793">
    <property type="component" value="Unassembled WGS sequence"/>
</dbReference>
<dbReference type="NCBIfam" id="TIGR01944">
    <property type="entry name" value="rnfB"/>
    <property type="match status" value="1"/>
</dbReference>
<evidence type="ECO:0000256" key="7">
    <source>
        <dbReference type="ARBA" id="ARBA00023004"/>
    </source>
</evidence>
<keyword evidence="10" id="KW-1003">Cell membrane</keyword>
<keyword evidence="15" id="KW-1185">Reference proteome</keyword>
<feature type="binding site" evidence="10">
    <location>
        <position position="172"/>
    </location>
    <ligand>
        <name>[4Fe-4S] cluster</name>
        <dbReference type="ChEBI" id="CHEBI:49883"/>
        <label>3</label>
    </ligand>
</feature>
<feature type="binding site" evidence="10">
    <location>
        <position position="150"/>
    </location>
    <ligand>
        <name>[4Fe-4S] cluster</name>
        <dbReference type="ChEBI" id="CHEBI:49883"/>
        <label>3</label>
    </ligand>
</feature>
<feature type="binding site" evidence="10">
    <location>
        <position position="179"/>
    </location>
    <ligand>
        <name>[4Fe-4S] cluster</name>
        <dbReference type="ChEBI" id="CHEBI:49883"/>
        <label>2</label>
    </ligand>
</feature>
<feature type="domain" description="4Fe-4S ferredoxin-type" evidence="12">
    <location>
        <begin position="202"/>
        <end position="234"/>
    </location>
</feature>
<evidence type="ECO:0000256" key="11">
    <source>
        <dbReference type="SAM" id="MobiDB-lite"/>
    </source>
</evidence>
<dbReference type="InterPro" id="IPR010207">
    <property type="entry name" value="Elect_transpt_cplx_RnfB/RsxB"/>
</dbReference>
<comment type="similarity">
    <text evidence="10">Belongs to the 4Fe4S bacterial-type ferredoxin family. RnfB subfamily.</text>
</comment>
<keyword evidence="3 10" id="KW-0479">Metal-binding</keyword>
<comment type="subunit">
    <text evidence="10">The complex is composed of six subunits: RnfA, RnfB, RnfC, RnfD, RnfE and RnfG.</text>
</comment>
<dbReference type="RefSeq" id="WP_034546135.1">
    <property type="nucleotide sequence ID" value="NZ_CAUPJO010000001.1"/>
</dbReference>
<feature type="region of interest" description="Disordered" evidence="11">
    <location>
        <begin position="281"/>
        <end position="301"/>
    </location>
</feature>
<evidence type="ECO:0000256" key="10">
    <source>
        <dbReference type="HAMAP-Rule" id="MF_00463"/>
    </source>
</evidence>
<evidence type="ECO:0000256" key="4">
    <source>
        <dbReference type="ARBA" id="ARBA00022737"/>
    </source>
</evidence>
<dbReference type="SUPFAM" id="SSF54862">
    <property type="entry name" value="4Fe-4S ferredoxins"/>
    <property type="match status" value="2"/>
</dbReference>
<protein>
    <recommendedName>
        <fullName evidence="10">Ion-translocating oxidoreductase complex subunit B</fullName>
        <ecNumber evidence="10">7.-.-.-</ecNumber>
    </recommendedName>
    <alternativeName>
        <fullName evidence="10">Rnf electron transport complex subunit B</fullName>
    </alternativeName>
</protein>
<keyword evidence="2 10" id="KW-0004">4Fe-4S</keyword>
<dbReference type="InterPro" id="IPR017896">
    <property type="entry name" value="4Fe4S_Fe-S-bd"/>
</dbReference>
<dbReference type="Pfam" id="PF13187">
    <property type="entry name" value="Fer4_9"/>
    <property type="match status" value="1"/>
</dbReference>
<dbReference type="Pfam" id="PF25160">
    <property type="entry name" value="LdpA_Fe-S-bd"/>
    <property type="match status" value="1"/>
</dbReference>
<dbReference type="Pfam" id="PF04060">
    <property type="entry name" value="FeS"/>
    <property type="match status" value="1"/>
</dbReference>
<accession>A0A2U1E4P6</accession>
<feature type="binding site" evidence="10">
    <location>
        <position position="48"/>
    </location>
    <ligand>
        <name>[4Fe-4S] cluster</name>
        <dbReference type="ChEBI" id="CHEBI:49883"/>
        <label>1</label>
    </ligand>
</feature>
<evidence type="ECO:0000313" key="15">
    <source>
        <dbReference type="Proteomes" id="UP000245793"/>
    </source>
</evidence>
<organism evidence="14 15">
    <name type="scientific">Ezakiella coagulans</name>
    <dbReference type="NCBI Taxonomy" id="46507"/>
    <lineage>
        <taxon>Bacteria</taxon>
        <taxon>Bacillati</taxon>
        <taxon>Bacillota</taxon>
        <taxon>Tissierellia</taxon>
        <taxon>Ezakiella</taxon>
    </lineage>
</organism>
<feature type="binding site" evidence="10">
    <location>
        <position position="56"/>
    </location>
    <ligand>
        <name>[4Fe-4S] cluster</name>
        <dbReference type="ChEBI" id="CHEBI:49883"/>
        <label>1</label>
    </ligand>
</feature>
<dbReference type="GO" id="GO:0005886">
    <property type="term" value="C:plasma membrane"/>
    <property type="evidence" value="ECO:0007669"/>
    <property type="project" value="UniProtKB-SubCell"/>
</dbReference>
<dbReference type="HAMAP" id="MF_00463">
    <property type="entry name" value="RsxB_RnfB"/>
    <property type="match status" value="1"/>
</dbReference>
<evidence type="ECO:0000256" key="1">
    <source>
        <dbReference type="ARBA" id="ARBA00022448"/>
    </source>
</evidence>
<dbReference type="PROSITE" id="PS00198">
    <property type="entry name" value="4FE4S_FER_1"/>
    <property type="match status" value="3"/>
</dbReference>
<keyword evidence="7 10" id="KW-0408">Iron</keyword>
<evidence type="ECO:0000256" key="5">
    <source>
        <dbReference type="ARBA" id="ARBA00022967"/>
    </source>
</evidence>
<name>A0A2U1E4P6_9FIRM</name>
<feature type="domain" description="4Fe-4S" evidence="13">
    <location>
        <begin position="31"/>
        <end position="90"/>
    </location>
</feature>
<evidence type="ECO:0000256" key="3">
    <source>
        <dbReference type="ARBA" id="ARBA00022723"/>
    </source>
</evidence>